<dbReference type="AlphaFoldDB" id="A0A819P4G7"/>
<organism evidence="1 2">
    <name type="scientific">Rotaria magnacalcarata</name>
    <dbReference type="NCBI Taxonomy" id="392030"/>
    <lineage>
        <taxon>Eukaryota</taxon>
        <taxon>Metazoa</taxon>
        <taxon>Spiralia</taxon>
        <taxon>Gnathifera</taxon>
        <taxon>Rotifera</taxon>
        <taxon>Eurotatoria</taxon>
        <taxon>Bdelloidea</taxon>
        <taxon>Philodinida</taxon>
        <taxon>Philodinidae</taxon>
        <taxon>Rotaria</taxon>
    </lineage>
</organism>
<comment type="caution">
    <text evidence="1">The sequence shown here is derived from an EMBL/GenBank/DDBJ whole genome shotgun (WGS) entry which is preliminary data.</text>
</comment>
<protein>
    <submittedName>
        <fullName evidence="1">Uncharacterized protein</fullName>
    </submittedName>
</protein>
<sequence>MAAISNTLVDTYSYPELETTATSQTQATDVPTEHLHTLAIAEDIGVNSFISSEAQTQVIVNKKLDIHYLLPQLSTTHAQVDQYCRALTNELNQQKIKMSVTDVLVSIQNPQEQLLLDKNHRHSIIENEYKLQLQSAAETLGSVKAQNLSDLEHDLVSKQQIIISEAKQLIDALITKANTDNLRTLVEIQNQAEQDIKKLTEQFIVLDSQESKQLLKSTATTIITYRSLTAKNPIRNAVDTTVLDMTAEASEVITSIVNSTNIETEIESMPENEIA</sequence>
<dbReference type="EMBL" id="CAJOBF010002004">
    <property type="protein sequence ID" value="CAF4002546.1"/>
    <property type="molecule type" value="Genomic_DNA"/>
</dbReference>
<proteinExistence type="predicted"/>
<name>A0A819P4G7_9BILA</name>
<evidence type="ECO:0000313" key="2">
    <source>
        <dbReference type="Proteomes" id="UP000663842"/>
    </source>
</evidence>
<reference evidence="1" key="1">
    <citation type="submission" date="2021-02" db="EMBL/GenBank/DDBJ databases">
        <authorList>
            <person name="Nowell W R."/>
        </authorList>
    </citation>
    <scope>NUCLEOTIDE SEQUENCE</scope>
</reference>
<evidence type="ECO:0000313" key="1">
    <source>
        <dbReference type="EMBL" id="CAF4002546.1"/>
    </source>
</evidence>
<dbReference type="Proteomes" id="UP000663842">
    <property type="component" value="Unassembled WGS sequence"/>
</dbReference>
<accession>A0A819P4G7</accession>
<gene>
    <name evidence="1" type="ORF">UXM345_LOCUS16263</name>
</gene>